<dbReference type="InterPro" id="IPR035396">
    <property type="entry name" value="Bac_rhamnosid6H"/>
</dbReference>
<dbReference type="SUPFAM" id="SSF48208">
    <property type="entry name" value="Six-hairpin glycosidases"/>
    <property type="match status" value="1"/>
</dbReference>
<comment type="catalytic activity">
    <reaction evidence="1">
        <text>Hydrolysis of terminal non-reducing alpha-L-rhamnose residues in alpha-L-rhamnosides.</text>
        <dbReference type="EC" id="3.2.1.40"/>
    </reaction>
</comment>
<dbReference type="InterPro" id="IPR016007">
    <property type="entry name" value="Alpha_rhamnosid"/>
</dbReference>
<reference evidence="5" key="1">
    <citation type="journal article" date="2019" name="Int. J. Syst. Evol. Microbiol.">
        <title>The Global Catalogue of Microorganisms (GCM) 10K type strain sequencing project: providing services to taxonomists for standard genome sequencing and annotation.</title>
        <authorList>
            <consortium name="The Broad Institute Genomics Platform"/>
            <consortium name="The Broad Institute Genome Sequencing Center for Infectious Disease"/>
            <person name="Wu L."/>
            <person name="Ma J."/>
        </authorList>
    </citation>
    <scope>NUCLEOTIDE SEQUENCE [LARGE SCALE GENOMIC DNA]</scope>
    <source>
        <strain evidence="5">CGMCC 1.12966</strain>
    </source>
</reference>
<dbReference type="EMBL" id="BNAF01000006">
    <property type="protein sequence ID" value="GHE35864.1"/>
    <property type="molecule type" value="Genomic_DNA"/>
</dbReference>
<evidence type="ECO:0000256" key="2">
    <source>
        <dbReference type="ARBA" id="ARBA00012652"/>
    </source>
</evidence>
<sequence>MDTVVANLPYNMQMTPIIDVFCRTGGSKIYINTDHSVAGGTSNIRAEYVTKKGAQYYESLGWMNGEKLMLFVPKGVTVRAIKYRETGYDSEPIGYFTCNDPFLNRYWKKASRTLYVNMRDNFFDCPDRERAQWWGDVVLLMGEAFYTYSPTLHALMRKAMDELCNWQRESGELHAPVPGNFNQELPDQMLASIGNYGFWNYYMQTGDSAQISKVYPAVKRYLELWRTDQTGLTILREGDWLWGDWGEHKDVRLIMAAWHYMALDAAAKMANMLGQGDDAKHYGEMRTQIKSGFNRCWNGEAYRDPSICWGH</sequence>
<dbReference type="PANTHER" id="PTHR33307:SF6">
    <property type="entry name" value="ALPHA-RHAMNOSIDASE (EUROFUNG)-RELATED"/>
    <property type="match status" value="1"/>
</dbReference>
<dbReference type="EC" id="3.2.1.40" evidence="2"/>
<dbReference type="Gene3D" id="1.50.10.10">
    <property type="match status" value="1"/>
</dbReference>
<evidence type="ECO:0000256" key="1">
    <source>
        <dbReference type="ARBA" id="ARBA00001445"/>
    </source>
</evidence>
<evidence type="ECO:0000313" key="5">
    <source>
        <dbReference type="Proteomes" id="UP000620550"/>
    </source>
</evidence>
<evidence type="ECO:0000259" key="3">
    <source>
        <dbReference type="Pfam" id="PF17389"/>
    </source>
</evidence>
<keyword evidence="5" id="KW-1185">Reference proteome</keyword>
<comment type="caution">
    <text evidence="4">The sequence shown here is derived from an EMBL/GenBank/DDBJ whole genome shotgun (WGS) entry which is preliminary data.</text>
</comment>
<name>A0ABQ3HYK1_9SPHI</name>
<accession>A0ABQ3HYK1</accession>
<dbReference type="PANTHER" id="PTHR33307">
    <property type="entry name" value="ALPHA-RHAMNOSIDASE (EUROFUNG)"/>
    <property type="match status" value="1"/>
</dbReference>
<feature type="domain" description="Alpha-L-rhamnosidase six-hairpin glycosidase" evidence="3">
    <location>
        <begin position="93"/>
        <end position="297"/>
    </location>
</feature>
<dbReference type="Pfam" id="PF17389">
    <property type="entry name" value="Bac_rhamnosid6H"/>
    <property type="match status" value="1"/>
</dbReference>
<dbReference type="InterPro" id="IPR008928">
    <property type="entry name" value="6-hairpin_glycosidase_sf"/>
</dbReference>
<dbReference type="Proteomes" id="UP000620550">
    <property type="component" value="Unassembled WGS sequence"/>
</dbReference>
<evidence type="ECO:0000313" key="4">
    <source>
        <dbReference type="EMBL" id="GHE35864.1"/>
    </source>
</evidence>
<dbReference type="InterPro" id="IPR012341">
    <property type="entry name" value="6hp_glycosidase-like_sf"/>
</dbReference>
<organism evidence="4 5">
    <name type="scientific">Sphingobacterium griseoflavum</name>
    <dbReference type="NCBI Taxonomy" id="1474952"/>
    <lineage>
        <taxon>Bacteria</taxon>
        <taxon>Pseudomonadati</taxon>
        <taxon>Bacteroidota</taxon>
        <taxon>Sphingobacteriia</taxon>
        <taxon>Sphingobacteriales</taxon>
        <taxon>Sphingobacteriaceae</taxon>
        <taxon>Sphingobacterium</taxon>
    </lineage>
</organism>
<gene>
    <name evidence="4" type="ORF">GCM10017764_19000</name>
</gene>
<protein>
    <recommendedName>
        <fullName evidence="2">alpha-L-rhamnosidase</fullName>
        <ecNumber evidence="2">3.2.1.40</ecNumber>
    </recommendedName>
</protein>
<proteinExistence type="predicted"/>